<dbReference type="PROSITE" id="PS51257">
    <property type="entry name" value="PROKAR_LIPOPROTEIN"/>
    <property type="match status" value="1"/>
</dbReference>
<keyword evidence="6 12" id="KW-0653">Protein transport</keyword>
<dbReference type="PANTHER" id="PTHR12428">
    <property type="entry name" value="OXA1"/>
    <property type="match status" value="1"/>
</dbReference>
<dbReference type="HAMAP" id="MF_01811">
    <property type="entry name" value="YidC_type2"/>
    <property type="match status" value="1"/>
</dbReference>
<evidence type="ECO:0000256" key="11">
    <source>
        <dbReference type="ARBA" id="ARBA00023288"/>
    </source>
</evidence>
<dbReference type="PANTHER" id="PTHR12428:SF65">
    <property type="entry name" value="CYTOCHROME C OXIDASE ASSEMBLY PROTEIN COX18, MITOCHONDRIAL"/>
    <property type="match status" value="1"/>
</dbReference>
<evidence type="ECO:0000256" key="2">
    <source>
        <dbReference type="ARBA" id="ARBA00022448"/>
    </source>
</evidence>
<feature type="transmembrane region" description="Helical" evidence="12">
    <location>
        <begin position="46"/>
        <end position="73"/>
    </location>
</feature>
<dbReference type="PATRIC" id="fig|189381.10.peg.3730"/>
<keyword evidence="4 12" id="KW-0812">Transmembrane</keyword>
<feature type="transmembrane region" description="Helical" evidence="12">
    <location>
        <begin position="169"/>
        <end position="189"/>
    </location>
</feature>
<dbReference type="InterPro" id="IPR023060">
    <property type="entry name" value="YidC/YidC1/YidC2_Firmicutes"/>
</dbReference>
<evidence type="ECO:0000256" key="12">
    <source>
        <dbReference type="HAMAP-Rule" id="MF_01811"/>
    </source>
</evidence>
<evidence type="ECO:0000256" key="1">
    <source>
        <dbReference type="ARBA" id="ARBA00004651"/>
    </source>
</evidence>
<dbReference type="EMBL" id="LQQY01000034">
    <property type="protein sequence ID" value="KZE45419.1"/>
    <property type="molecule type" value="Genomic_DNA"/>
</dbReference>
<evidence type="ECO:0000256" key="7">
    <source>
        <dbReference type="ARBA" id="ARBA00022989"/>
    </source>
</evidence>
<accession>A0A0J5WCV1</accession>
<dbReference type="CDD" id="cd20070">
    <property type="entry name" value="5TM_YidC_Alb3"/>
    <property type="match status" value="1"/>
</dbReference>
<comment type="caution">
    <text evidence="14">The sequence shown here is derived from an EMBL/GenBank/DDBJ whole genome shotgun (WGS) entry which is preliminary data.</text>
</comment>
<keyword evidence="9" id="KW-0564">Palmitate</keyword>
<dbReference type="GO" id="GO:0032977">
    <property type="term" value="F:membrane insertase activity"/>
    <property type="evidence" value="ECO:0007669"/>
    <property type="project" value="InterPro"/>
</dbReference>
<protein>
    <recommendedName>
        <fullName evidence="12">Membrane protein insertase YidC</fullName>
    </recommendedName>
    <alternativeName>
        <fullName evidence="12">Foldase YidC</fullName>
    </alternativeName>
    <alternativeName>
        <fullName evidence="12">Membrane integrase YidC</fullName>
    </alternativeName>
    <alternativeName>
        <fullName evidence="12">Membrane protein YidC</fullName>
    </alternativeName>
</protein>
<keyword evidence="3 12" id="KW-1003">Cell membrane</keyword>
<dbReference type="PRINTS" id="PR00701">
    <property type="entry name" value="60KDINNERMP"/>
</dbReference>
<keyword evidence="7 12" id="KW-1133">Transmembrane helix</keyword>
<evidence type="ECO:0000313" key="14">
    <source>
        <dbReference type="EMBL" id="KZE45419.1"/>
    </source>
</evidence>
<keyword evidence="11 12" id="KW-0449">Lipoprotein</keyword>
<evidence type="ECO:0000256" key="5">
    <source>
        <dbReference type="ARBA" id="ARBA00022729"/>
    </source>
</evidence>
<dbReference type="InterPro" id="IPR047196">
    <property type="entry name" value="YidC_ALB_C"/>
</dbReference>
<dbReference type="NCBIfam" id="TIGR03592">
    <property type="entry name" value="yidC_oxa1_cterm"/>
    <property type="match status" value="1"/>
</dbReference>
<keyword evidence="5 12" id="KW-0732">Signal</keyword>
<evidence type="ECO:0000256" key="3">
    <source>
        <dbReference type="ARBA" id="ARBA00022475"/>
    </source>
</evidence>
<feature type="domain" description="Membrane insertase YidC/Oxa/ALB C-terminal" evidence="13">
    <location>
        <begin position="53"/>
        <end position="239"/>
    </location>
</feature>
<evidence type="ECO:0000256" key="10">
    <source>
        <dbReference type="ARBA" id="ARBA00023186"/>
    </source>
</evidence>
<evidence type="ECO:0000256" key="9">
    <source>
        <dbReference type="ARBA" id="ARBA00023139"/>
    </source>
</evidence>
<keyword evidence="2 12" id="KW-0813">Transport</keyword>
<organism evidence="14 15">
    <name type="scientific">Rossellomorea marisflavi</name>
    <dbReference type="NCBI Taxonomy" id="189381"/>
    <lineage>
        <taxon>Bacteria</taxon>
        <taxon>Bacillati</taxon>
        <taxon>Bacillota</taxon>
        <taxon>Bacilli</taxon>
        <taxon>Bacillales</taxon>
        <taxon>Bacillaceae</taxon>
        <taxon>Rossellomorea</taxon>
    </lineage>
</organism>
<evidence type="ECO:0000256" key="8">
    <source>
        <dbReference type="ARBA" id="ARBA00023136"/>
    </source>
</evidence>
<dbReference type="InterPro" id="IPR001708">
    <property type="entry name" value="YidC/ALB3/OXA1/COX18"/>
</dbReference>
<reference evidence="15" key="1">
    <citation type="submission" date="2016-01" db="EMBL/GenBank/DDBJ databases">
        <title>Whole genome sequencing of Bhargavaea cecembensis T14.</title>
        <authorList>
            <person name="Hong K.W."/>
        </authorList>
    </citation>
    <scope>NUCLEOTIDE SEQUENCE [LARGE SCALE GENOMIC DNA]</scope>
    <source>
        <strain evidence="15">M19</strain>
    </source>
</reference>
<dbReference type="Proteomes" id="UP000076510">
    <property type="component" value="Unassembled WGS sequence"/>
</dbReference>
<keyword evidence="8 12" id="KW-0472">Membrane</keyword>
<dbReference type="GO" id="GO:0015031">
    <property type="term" value="P:protein transport"/>
    <property type="evidence" value="ECO:0007669"/>
    <property type="project" value="UniProtKB-KW"/>
</dbReference>
<dbReference type="Pfam" id="PF02096">
    <property type="entry name" value="60KD_IMP"/>
    <property type="match status" value="1"/>
</dbReference>
<evidence type="ECO:0000313" key="15">
    <source>
        <dbReference type="Proteomes" id="UP000076510"/>
    </source>
</evidence>
<keyword evidence="10 12" id="KW-0143">Chaperone</keyword>
<name>A0A0J5WCV1_9BACI</name>
<dbReference type="GO" id="GO:0005886">
    <property type="term" value="C:plasma membrane"/>
    <property type="evidence" value="ECO:0007669"/>
    <property type="project" value="UniProtKB-SubCell"/>
</dbReference>
<evidence type="ECO:0000259" key="13">
    <source>
        <dbReference type="Pfam" id="PF02096"/>
    </source>
</evidence>
<gene>
    <name evidence="12" type="primary">yidC</name>
    <name evidence="14" type="ORF">AV649_04295</name>
</gene>
<proteinExistence type="inferred from homology"/>
<dbReference type="AlphaFoldDB" id="A0A0J5WCV1"/>
<dbReference type="OrthoDB" id="9780552at2"/>
<dbReference type="GO" id="GO:0051205">
    <property type="term" value="P:protein insertion into membrane"/>
    <property type="evidence" value="ECO:0007669"/>
    <property type="project" value="TreeGrafter"/>
</dbReference>
<comment type="similarity">
    <text evidence="12">Belongs to the OXA1/ALB3/YidC family. Type 2 subfamily.</text>
</comment>
<dbReference type="InterPro" id="IPR028055">
    <property type="entry name" value="YidC/Oxa/ALB_C"/>
</dbReference>
<feature type="transmembrane region" description="Helical" evidence="12">
    <location>
        <begin position="201"/>
        <end position="217"/>
    </location>
</feature>
<dbReference type="RefSeq" id="WP_048003781.1">
    <property type="nucleotide sequence ID" value="NZ_CP085398.1"/>
</dbReference>
<comment type="function">
    <text evidence="12">Required for the insertion and/or proper folding and/or complex formation of integral membrane proteins into the membrane. Involved in integration of membrane proteins that insert both dependently and independently of the Sec translocase complex, as well as at least some lipoproteins.</text>
</comment>
<evidence type="ECO:0000256" key="4">
    <source>
        <dbReference type="ARBA" id="ARBA00022692"/>
    </source>
</evidence>
<feature type="transmembrane region" description="Helical" evidence="12">
    <location>
        <begin position="128"/>
        <end position="149"/>
    </location>
</feature>
<sequence length="256" mass="28664">MKKLTISLLILISAITLGGCQSATTDGAFFHDYFVNPFAYLIHEIGTFLGGNFGLALIVITILIRLILLPFMLRTYKNQQEMKVKMDVMKPEMSAIQKKIKETKNKEEQQKLQQEMMQLYQKHGVNPLNMGCLPLIIQTPILIGLYYAIRSSTEIADHSFLWFNLGEPNIAMAVIAGIVYLVQSRVTLIGMTPEQQKQMKILGLLSPVMIFIFSLNAPSALPLYWAAGGAFLIIQTLIGKKLYAPKAVEKETKPAK</sequence>
<comment type="subcellular location">
    <subcellularLocation>
        <location evidence="1 12">Cell membrane</location>
        <topology evidence="1 12">Multi-pass membrane protein</topology>
    </subcellularLocation>
</comment>
<evidence type="ECO:0000256" key="6">
    <source>
        <dbReference type="ARBA" id="ARBA00022927"/>
    </source>
</evidence>